<evidence type="ECO:0008006" key="4">
    <source>
        <dbReference type="Google" id="ProtNLM"/>
    </source>
</evidence>
<reference evidence="2" key="1">
    <citation type="submission" date="2023-08" db="EMBL/GenBank/DDBJ databases">
        <authorList>
            <person name="Audoor S."/>
            <person name="Bilcke G."/>
        </authorList>
    </citation>
    <scope>NUCLEOTIDE SEQUENCE</scope>
</reference>
<dbReference type="Gene3D" id="1.10.630.10">
    <property type="entry name" value="Cytochrome P450"/>
    <property type="match status" value="1"/>
</dbReference>
<name>A0AAD2G969_9STRA</name>
<dbReference type="GO" id="GO:0004497">
    <property type="term" value="F:monooxygenase activity"/>
    <property type="evidence" value="ECO:0007669"/>
    <property type="project" value="UniProtKB-KW"/>
</dbReference>
<gene>
    <name evidence="2" type="ORF">CYCCA115_LOCUS21813</name>
</gene>
<dbReference type="InterPro" id="IPR017972">
    <property type="entry name" value="Cyt_P450_CS"/>
</dbReference>
<sequence>MNITSAMVLLLNKKENRHCLERFREDVKKMEPTFENHVFLPERWVAGDPLAASKFAKSTFHPFGLGRHICLGYSLAKVAMAANFYCFARKENRIISFDEDKVIFENKLIPEKGIKDHFPGTVVLED</sequence>
<dbReference type="PROSITE" id="PS00086">
    <property type="entry name" value="CYTOCHROME_P450"/>
    <property type="match status" value="1"/>
</dbReference>
<dbReference type="GO" id="GO:0005506">
    <property type="term" value="F:iron ion binding"/>
    <property type="evidence" value="ECO:0007669"/>
    <property type="project" value="InterPro"/>
</dbReference>
<keyword evidence="1" id="KW-0503">Monooxygenase</keyword>
<dbReference type="GO" id="GO:0020037">
    <property type="term" value="F:heme binding"/>
    <property type="evidence" value="ECO:0007669"/>
    <property type="project" value="InterPro"/>
</dbReference>
<dbReference type="InterPro" id="IPR001128">
    <property type="entry name" value="Cyt_P450"/>
</dbReference>
<organism evidence="2 3">
    <name type="scientific">Cylindrotheca closterium</name>
    <dbReference type="NCBI Taxonomy" id="2856"/>
    <lineage>
        <taxon>Eukaryota</taxon>
        <taxon>Sar</taxon>
        <taxon>Stramenopiles</taxon>
        <taxon>Ochrophyta</taxon>
        <taxon>Bacillariophyta</taxon>
        <taxon>Bacillariophyceae</taxon>
        <taxon>Bacillariophycidae</taxon>
        <taxon>Bacillariales</taxon>
        <taxon>Bacillariaceae</taxon>
        <taxon>Cylindrotheca</taxon>
    </lineage>
</organism>
<comment type="similarity">
    <text evidence="1">Belongs to the cytochrome P450 family.</text>
</comment>
<dbReference type="EMBL" id="CAKOGP040002269">
    <property type="protein sequence ID" value="CAJ1966230.1"/>
    <property type="molecule type" value="Genomic_DNA"/>
</dbReference>
<dbReference type="Proteomes" id="UP001295423">
    <property type="component" value="Unassembled WGS sequence"/>
</dbReference>
<dbReference type="AlphaFoldDB" id="A0AAD2G969"/>
<comment type="caution">
    <text evidence="2">The sequence shown here is derived from an EMBL/GenBank/DDBJ whole genome shotgun (WGS) entry which is preliminary data.</text>
</comment>
<keyword evidence="1" id="KW-0349">Heme</keyword>
<protein>
    <recommendedName>
        <fullName evidence="4">Cytochrome P450</fullName>
    </recommendedName>
</protein>
<keyword evidence="1" id="KW-0479">Metal-binding</keyword>
<keyword evidence="1" id="KW-0408">Iron</keyword>
<keyword evidence="1" id="KW-0560">Oxidoreductase</keyword>
<keyword evidence="3" id="KW-1185">Reference proteome</keyword>
<proteinExistence type="inferred from homology"/>
<dbReference type="Pfam" id="PF00067">
    <property type="entry name" value="p450"/>
    <property type="match status" value="1"/>
</dbReference>
<accession>A0AAD2G969</accession>
<dbReference type="InterPro" id="IPR036396">
    <property type="entry name" value="Cyt_P450_sf"/>
</dbReference>
<evidence type="ECO:0000313" key="2">
    <source>
        <dbReference type="EMBL" id="CAJ1966230.1"/>
    </source>
</evidence>
<evidence type="ECO:0000256" key="1">
    <source>
        <dbReference type="RuleBase" id="RU000461"/>
    </source>
</evidence>
<evidence type="ECO:0000313" key="3">
    <source>
        <dbReference type="Proteomes" id="UP001295423"/>
    </source>
</evidence>
<dbReference type="GO" id="GO:0016705">
    <property type="term" value="F:oxidoreductase activity, acting on paired donors, with incorporation or reduction of molecular oxygen"/>
    <property type="evidence" value="ECO:0007669"/>
    <property type="project" value="InterPro"/>
</dbReference>
<dbReference type="SUPFAM" id="SSF48264">
    <property type="entry name" value="Cytochrome P450"/>
    <property type="match status" value="1"/>
</dbReference>